<dbReference type="Proteomes" id="UP000199125">
    <property type="component" value="Unassembled WGS sequence"/>
</dbReference>
<organism evidence="3 4">
    <name type="scientific">Paracoccus alkenifer</name>
    <dbReference type="NCBI Taxonomy" id="65735"/>
    <lineage>
        <taxon>Bacteria</taxon>
        <taxon>Pseudomonadati</taxon>
        <taxon>Pseudomonadota</taxon>
        <taxon>Alphaproteobacteria</taxon>
        <taxon>Rhodobacterales</taxon>
        <taxon>Paracoccaceae</taxon>
        <taxon>Paracoccus</taxon>
    </lineage>
</organism>
<dbReference type="STRING" id="65735.SAMN04488075_0465"/>
<feature type="signal peptide" evidence="2">
    <location>
        <begin position="1"/>
        <end position="36"/>
    </location>
</feature>
<dbReference type="PANTHER" id="PTHR36057">
    <property type="match status" value="1"/>
</dbReference>
<sequence>MAVLHRVPRNMPRRLSGLAQALGLALALTAAPAAMAQTETATAEAGMDAPGPEVGAEAGGWAEAGADLSAGIGVIEAPSGAAKAAPVGGFSLAPTGAGTGPLAAAPPTGARKRMLGGPPVVVELFTAQGCSSCPPADRLIAGLADAPGVLALTWHVDYWDYLGWTDGFASPAHTARQEGYAAVAGERGVYTPQIIVDGHDTLLGLGRAALQAVIEDHAARPSAVMLTATEEGAAHVIQLTPRAAIPGGVEVTLIRFLPRRSVQVGAGENRGMRLEYRNVVVGAEVLTHWPARAPLRLTIRAGVDADDRFPDDTSHALLVQQALGAGRPGPILAAVRLD</sequence>
<dbReference type="PANTHER" id="PTHR36057:SF1">
    <property type="entry name" value="LIPOPROTEIN LIPID ATTACHMENT SITE-LIKE PROTEIN, PUTATIVE (DUF1223)-RELATED"/>
    <property type="match status" value="1"/>
</dbReference>
<accession>A0A1H6JUP4</accession>
<dbReference type="InterPro" id="IPR010634">
    <property type="entry name" value="DUF1223"/>
</dbReference>
<dbReference type="InterPro" id="IPR036249">
    <property type="entry name" value="Thioredoxin-like_sf"/>
</dbReference>
<dbReference type="RefSeq" id="WP_245728574.1">
    <property type="nucleotide sequence ID" value="NZ_FNXG01000001.1"/>
</dbReference>
<evidence type="ECO:0000256" key="2">
    <source>
        <dbReference type="SAM" id="SignalP"/>
    </source>
</evidence>
<reference evidence="4" key="1">
    <citation type="submission" date="2016-10" db="EMBL/GenBank/DDBJ databases">
        <authorList>
            <person name="Varghese N."/>
            <person name="Submissions S."/>
        </authorList>
    </citation>
    <scope>NUCLEOTIDE SEQUENCE [LARGE SCALE GENOMIC DNA]</scope>
    <source>
        <strain evidence="4">DSM 11593</strain>
    </source>
</reference>
<feature type="region of interest" description="Disordered" evidence="1">
    <location>
        <begin position="39"/>
        <end position="58"/>
    </location>
</feature>
<protein>
    <recommendedName>
        <fullName evidence="5">DUF1223 domain-containing protein</fullName>
    </recommendedName>
</protein>
<name>A0A1H6JUP4_9RHOB</name>
<gene>
    <name evidence="3" type="ORF">SAMN04488075_0465</name>
</gene>
<proteinExistence type="predicted"/>
<dbReference type="EMBL" id="FNXG01000001">
    <property type="protein sequence ID" value="SEH62990.1"/>
    <property type="molecule type" value="Genomic_DNA"/>
</dbReference>
<keyword evidence="2" id="KW-0732">Signal</keyword>
<keyword evidence="4" id="KW-1185">Reference proteome</keyword>
<dbReference type="SUPFAM" id="SSF52833">
    <property type="entry name" value="Thioredoxin-like"/>
    <property type="match status" value="1"/>
</dbReference>
<feature type="chain" id="PRO_5011519430" description="DUF1223 domain-containing protein" evidence="2">
    <location>
        <begin position="37"/>
        <end position="338"/>
    </location>
</feature>
<evidence type="ECO:0008006" key="5">
    <source>
        <dbReference type="Google" id="ProtNLM"/>
    </source>
</evidence>
<evidence type="ECO:0000256" key="1">
    <source>
        <dbReference type="SAM" id="MobiDB-lite"/>
    </source>
</evidence>
<dbReference type="AlphaFoldDB" id="A0A1H6JUP4"/>
<dbReference type="Pfam" id="PF06764">
    <property type="entry name" value="DUF1223"/>
    <property type="match status" value="1"/>
</dbReference>
<evidence type="ECO:0000313" key="3">
    <source>
        <dbReference type="EMBL" id="SEH62990.1"/>
    </source>
</evidence>
<evidence type="ECO:0000313" key="4">
    <source>
        <dbReference type="Proteomes" id="UP000199125"/>
    </source>
</evidence>